<protein>
    <submittedName>
        <fullName evidence="1">Uncharacterized protein</fullName>
    </submittedName>
</protein>
<keyword evidence="2" id="KW-1185">Reference proteome</keyword>
<accession>A0AA39ZG47</accession>
<evidence type="ECO:0000313" key="1">
    <source>
        <dbReference type="EMBL" id="KAK0669954.1"/>
    </source>
</evidence>
<reference evidence="1" key="1">
    <citation type="submission" date="2023-06" db="EMBL/GenBank/DDBJ databases">
        <title>Genome-scale phylogeny and comparative genomics of the fungal order Sordariales.</title>
        <authorList>
            <consortium name="Lawrence Berkeley National Laboratory"/>
            <person name="Hensen N."/>
            <person name="Bonometti L."/>
            <person name="Westerberg I."/>
            <person name="Brannstrom I.O."/>
            <person name="Guillou S."/>
            <person name="Cros-Aarteil S."/>
            <person name="Calhoun S."/>
            <person name="Haridas S."/>
            <person name="Kuo A."/>
            <person name="Mondo S."/>
            <person name="Pangilinan J."/>
            <person name="Riley R."/>
            <person name="Labutti K."/>
            <person name="Andreopoulos B."/>
            <person name="Lipzen A."/>
            <person name="Chen C."/>
            <person name="Yanf M."/>
            <person name="Daum C."/>
            <person name="Ng V."/>
            <person name="Clum A."/>
            <person name="Steindorff A."/>
            <person name="Ohm R."/>
            <person name="Martin F."/>
            <person name="Silar P."/>
            <person name="Natvig D."/>
            <person name="Lalanne C."/>
            <person name="Gautier V."/>
            <person name="Ament-Velasquez S.L."/>
            <person name="Kruys A."/>
            <person name="Hutchinson M.I."/>
            <person name="Powell A.J."/>
            <person name="Barry K."/>
            <person name="Miller A.N."/>
            <person name="Grigoriev I.V."/>
            <person name="Debuchy R."/>
            <person name="Gladieux P."/>
            <person name="Thoren M.H."/>
            <person name="Johannesson H."/>
        </authorList>
    </citation>
    <scope>NUCLEOTIDE SEQUENCE</scope>
    <source>
        <strain evidence="1">CBS 307.81</strain>
    </source>
</reference>
<dbReference type="EMBL" id="JAULSY010000037">
    <property type="protein sequence ID" value="KAK0669954.1"/>
    <property type="molecule type" value="Genomic_DNA"/>
</dbReference>
<dbReference type="Proteomes" id="UP001174997">
    <property type="component" value="Unassembled WGS sequence"/>
</dbReference>
<proteinExistence type="predicted"/>
<name>A0AA39ZG47_9PEZI</name>
<sequence length="392" mass="44849">MACGYNEEDMTDSCVLSSFKTGKPAKITDKHIHLATERLGAIYEFISQVLVRINLGPNSSEFVKKITAAYLITQIHDTFDEIARETKVMPKLWLIMKHALGLEHMYLESLDLVEKMISFSSCFRGIFESLEWVIEVKCDQGCDQGVTKEQQETLKSLQELHFSSYFSEKPYLHLLKRISQARRAHEPSSTATALASAPIETIRSKPKNLSTMQPESRRQIEDQAENTIRKAGELLSSVISTVDTLHKFNEELDKILDYYENIPERMNGQAIPDPVLRRVVIAFSSQTLRSWRTTLNGNFQTFLVRKLQADMPSLETNTEEMEKAVSEALEASELVNFGQISLLRWRGWRSFILEKGVEIRQRAEEVVREWQRINGELDTAATAVDDILTRLN</sequence>
<gene>
    <name evidence="1" type="ORF">QBC41DRAFT_302082</name>
</gene>
<dbReference type="AlphaFoldDB" id="A0AA39ZG47"/>
<comment type="caution">
    <text evidence="1">The sequence shown here is derived from an EMBL/GenBank/DDBJ whole genome shotgun (WGS) entry which is preliminary data.</text>
</comment>
<organism evidence="1 2">
    <name type="scientific">Cercophora samala</name>
    <dbReference type="NCBI Taxonomy" id="330535"/>
    <lineage>
        <taxon>Eukaryota</taxon>
        <taxon>Fungi</taxon>
        <taxon>Dikarya</taxon>
        <taxon>Ascomycota</taxon>
        <taxon>Pezizomycotina</taxon>
        <taxon>Sordariomycetes</taxon>
        <taxon>Sordariomycetidae</taxon>
        <taxon>Sordariales</taxon>
        <taxon>Lasiosphaeriaceae</taxon>
        <taxon>Cercophora</taxon>
    </lineage>
</organism>
<evidence type="ECO:0000313" key="2">
    <source>
        <dbReference type="Proteomes" id="UP001174997"/>
    </source>
</evidence>